<dbReference type="InterPro" id="IPR008274">
    <property type="entry name" value="AldOxase/xan_DH_MoCoBD1"/>
</dbReference>
<dbReference type="GO" id="GO:0005506">
    <property type="term" value="F:iron ion binding"/>
    <property type="evidence" value="ECO:0007669"/>
    <property type="project" value="InterPro"/>
</dbReference>
<keyword evidence="3" id="KW-0560">Oxidoreductase</keyword>
<dbReference type="AlphaFoldDB" id="A0A485JJ85"/>
<dbReference type="InterPro" id="IPR037165">
    <property type="entry name" value="AldOxase/xan_DH_Mopterin-bd_sf"/>
</dbReference>
<dbReference type="PANTHER" id="PTHR11908:SF123">
    <property type="entry name" value="ALDEHYDE OXIDOREDUCTASE MOLYBDENUM-BINDING SUBUNIT PAOC"/>
    <property type="match status" value="1"/>
</dbReference>
<gene>
    <name evidence="3" type="primary">hcrA_3</name>
    <name evidence="3" type="ORF">NCTC10974_04496</name>
</gene>
<dbReference type="PANTHER" id="PTHR11908">
    <property type="entry name" value="XANTHINE DEHYDROGENASE"/>
    <property type="match status" value="1"/>
</dbReference>
<name>A0A485JJ85_ECOLX</name>
<dbReference type="InterPro" id="IPR046867">
    <property type="entry name" value="AldOxase/xan_DH_MoCoBD2"/>
</dbReference>
<dbReference type="Pfam" id="PF20256">
    <property type="entry name" value="MoCoBD_2"/>
    <property type="match status" value="1"/>
</dbReference>
<dbReference type="Proteomes" id="UP000358010">
    <property type="component" value="Unassembled WGS sequence"/>
</dbReference>
<accession>A0A485JJ85</accession>
<evidence type="ECO:0000313" key="3">
    <source>
        <dbReference type="EMBL" id="VFT70901.1"/>
    </source>
</evidence>
<dbReference type="EMBL" id="CAADJZ010000001">
    <property type="protein sequence ID" value="VFT70901.1"/>
    <property type="molecule type" value="Genomic_DNA"/>
</dbReference>
<feature type="domain" description="Aldehyde oxidase/xanthine dehydrogenase first molybdopterin binding" evidence="1">
    <location>
        <begin position="1"/>
        <end position="35"/>
    </location>
</feature>
<dbReference type="SUPFAM" id="SSF56003">
    <property type="entry name" value="Molybdenum cofactor-binding domain"/>
    <property type="match status" value="1"/>
</dbReference>
<dbReference type="Gene3D" id="3.30.365.10">
    <property type="entry name" value="Aldehyde oxidase/xanthine dehydrogenase, molybdopterin binding domain"/>
    <property type="match status" value="2"/>
</dbReference>
<dbReference type="GO" id="GO:0004854">
    <property type="term" value="F:xanthine dehydrogenase activity"/>
    <property type="evidence" value="ECO:0007669"/>
    <property type="project" value="UniProtKB-EC"/>
</dbReference>
<evidence type="ECO:0000313" key="4">
    <source>
        <dbReference type="Proteomes" id="UP000358010"/>
    </source>
</evidence>
<evidence type="ECO:0000259" key="1">
    <source>
        <dbReference type="Pfam" id="PF02738"/>
    </source>
</evidence>
<sequence length="210" mass="22777">MRAPGEAPGLMALEIAIDELAEKAGIDPVEFRILNDTQVDPADPTRRFSRRQLIECLRTGADKFGWKQRNATPGQVRDGEWLVGHGVAAGFRNNLLEKSGARVHLEQNGTVTVETDMTDIGTGSYTILAQTAAEMLGVPLEQVAVHLGDSSFPVSAGSGGQWGANTSTSGVYAACVKLREMIASAVGFDPEQSQFCRRQDYQRYPKRHAT</sequence>
<reference evidence="3 4" key="1">
    <citation type="submission" date="2019-03" db="EMBL/GenBank/DDBJ databases">
        <authorList>
            <consortium name="Pathogen Informatics"/>
        </authorList>
    </citation>
    <scope>NUCLEOTIDE SEQUENCE [LARGE SCALE GENOMIC DNA]</scope>
    <source>
        <strain evidence="3 4">NCTC10974</strain>
    </source>
</reference>
<protein>
    <submittedName>
        <fullName evidence="3">Putative xanthine dehydrogenase, molybdenum-binding subunit</fullName>
        <ecNumber evidence="3">1.17.1.4</ecNumber>
        <ecNumber evidence="3">1.3.7.9</ecNumber>
    </submittedName>
</protein>
<proteinExistence type="predicted"/>
<dbReference type="Pfam" id="PF02738">
    <property type="entry name" value="MoCoBD_1"/>
    <property type="match status" value="1"/>
</dbReference>
<feature type="domain" description="Aldehyde oxidase/xanthine dehydrogenase second molybdopterin binding" evidence="2">
    <location>
        <begin position="61"/>
        <end position="195"/>
    </location>
</feature>
<dbReference type="InterPro" id="IPR016208">
    <property type="entry name" value="Ald_Oxase/xanthine_DH-like"/>
</dbReference>
<evidence type="ECO:0000259" key="2">
    <source>
        <dbReference type="Pfam" id="PF20256"/>
    </source>
</evidence>
<organism evidence="3 4">
    <name type="scientific">Escherichia coli</name>
    <dbReference type="NCBI Taxonomy" id="562"/>
    <lineage>
        <taxon>Bacteria</taxon>
        <taxon>Pseudomonadati</taxon>
        <taxon>Pseudomonadota</taxon>
        <taxon>Gammaproteobacteria</taxon>
        <taxon>Enterobacterales</taxon>
        <taxon>Enterobacteriaceae</taxon>
        <taxon>Escherichia</taxon>
    </lineage>
</organism>
<dbReference type="EC" id="1.3.7.9" evidence="3"/>
<dbReference type="EC" id="1.17.1.4" evidence="3"/>